<name>A0ACB9IBB1_9ASTR</name>
<evidence type="ECO:0000313" key="1">
    <source>
        <dbReference type="EMBL" id="KAI3805056.1"/>
    </source>
</evidence>
<protein>
    <submittedName>
        <fullName evidence="1">Uncharacterized protein</fullName>
    </submittedName>
</protein>
<comment type="caution">
    <text evidence="1">The sequence shown here is derived from an EMBL/GenBank/DDBJ whole genome shotgun (WGS) entry which is preliminary data.</text>
</comment>
<reference evidence="2" key="1">
    <citation type="journal article" date="2022" name="Mol. Ecol. Resour.">
        <title>The genomes of chicory, endive, great burdock and yacon provide insights into Asteraceae palaeo-polyploidization history and plant inulin production.</title>
        <authorList>
            <person name="Fan W."/>
            <person name="Wang S."/>
            <person name="Wang H."/>
            <person name="Wang A."/>
            <person name="Jiang F."/>
            <person name="Liu H."/>
            <person name="Zhao H."/>
            <person name="Xu D."/>
            <person name="Zhang Y."/>
        </authorList>
    </citation>
    <scope>NUCLEOTIDE SEQUENCE [LARGE SCALE GENOMIC DNA]</scope>
    <source>
        <strain evidence="2">cv. Yunnan</strain>
    </source>
</reference>
<evidence type="ECO:0000313" key="2">
    <source>
        <dbReference type="Proteomes" id="UP001056120"/>
    </source>
</evidence>
<keyword evidence="2" id="KW-1185">Reference proteome</keyword>
<accession>A0ACB9IBB1</accession>
<dbReference type="EMBL" id="CM042026">
    <property type="protein sequence ID" value="KAI3805056.1"/>
    <property type="molecule type" value="Genomic_DNA"/>
</dbReference>
<organism evidence="1 2">
    <name type="scientific">Smallanthus sonchifolius</name>
    <dbReference type="NCBI Taxonomy" id="185202"/>
    <lineage>
        <taxon>Eukaryota</taxon>
        <taxon>Viridiplantae</taxon>
        <taxon>Streptophyta</taxon>
        <taxon>Embryophyta</taxon>
        <taxon>Tracheophyta</taxon>
        <taxon>Spermatophyta</taxon>
        <taxon>Magnoliopsida</taxon>
        <taxon>eudicotyledons</taxon>
        <taxon>Gunneridae</taxon>
        <taxon>Pentapetalae</taxon>
        <taxon>asterids</taxon>
        <taxon>campanulids</taxon>
        <taxon>Asterales</taxon>
        <taxon>Asteraceae</taxon>
        <taxon>Asteroideae</taxon>
        <taxon>Heliantheae alliance</taxon>
        <taxon>Millerieae</taxon>
        <taxon>Smallanthus</taxon>
    </lineage>
</organism>
<proteinExistence type="predicted"/>
<reference evidence="1 2" key="2">
    <citation type="journal article" date="2022" name="Mol. Ecol. Resour.">
        <title>The genomes of chicory, endive, great burdock and yacon provide insights into Asteraceae paleo-polyploidization history and plant inulin production.</title>
        <authorList>
            <person name="Fan W."/>
            <person name="Wang S."/>
            <person name="Wang H."/>
            <person name="Wang A."/>
            <person name="Jiang F."/>
            <person name="Liu H."/>
            <person name="Zhao H."/>
            <person name="Xu D."/>
            <person name="Zhang Y."/>
        </authorList>
    </citation>
    <scope>NUCLEOTIDE SEQUENCE [LARGE SCALE GENOMIC DNA]</scope>
    <source>
        <strain evidence="2">cv. Yunnan</strain>
        <tissue evidence="1">Leaves</tissue>
    </source>
</reference>
<sequence>MAWMTLDTRHEASSLNISPMCQDTDPLGSAKEQDVKEVSLDAKNPDVKVLIGSNIPEDIERNILSFLKGRKAKFVWKHEEMTGISKDIITHRLGIEKSFRPIHQKRRKFAPKRNVIIQEEVERLLKSGMIREVKFLKWLANVVVVPRIEDW</sequence>
<dbReference type="Proteomes" id="UP001056120">
    <property type="component" value="Linkage Group LG09"/>
</dbReference>
<gene>
    <name evidence="1" type="ORF">L1987_27073</name>
</gene>